<name>A0ABP9BSP3_9MICC</name>
<evidence type="ECO:0000313" key="2">
    <source>
        <dbReference type="Proteomes" id="UP001500187"/>
    </source>
</evidence>
<sequence>MGLTAQKELLLELIRNYAGMADDETWATQKAAIEATLDETYVCWEGATSYDTSIDGGIYFKISGPNVYIEFIARVPQHKQALTVKLPQAGATYSPSTMTPLMTTQTL</sequence>
<evidence type="ECO:0000313" key="1">
    <source>
        <dbReference type="EMBL" id="GAA4799948.1"/>
    </source>
</evidence>
<dbReference type="InterPro" id="IPR021889">
    <property type="entry name" value="DUF3500"/>
</dbReference>
<keyword evidence="2" id="KW-1185">Reference proteome</keyword>
<dbReference type="RefSeq" id="WP_345447107.1">
    <property type="nucleotide sequence ID" value="NZ_BAABKP010000006.1"/>
</dbReference>
<dbReference type="Proteomes" id="UP001500187">
    <property type="component" value="Unassembled WGS sequence"/>
</dbReference>
<organism evidence="1 2">
    <name type="scientific">Rothia endophytica</name>
    <dbReference type="NCBI Taxonomy" id="1324766"/>
    <lineage>
        <taxon>Bacteria</taxon>
        <taxon>Bacillati</taxon>
        <taxon>Actinomycetota</taxon>
        <taxon>Actinomycetes</taxon>
        <taxon>Micrococcales</taxon>
        <taxon>Micrococcaceae</taxon>
        <taxon>Rothia</taxon>
    </lineage>
</organism>
<dbReference type="EMBL" id="BAABKP010000006">
    <property type="protein sequence ID" value="GAA4799948.1"/>
    <property type="molecule type" value="Genomic_DNA"/>
</dbReference>
<protein>
    <submittedName>
        <fullName evidence="1">Uncharacterized protein</fullName>
    </submittedName>
</protein>
<reference evidence="2" key="1">
    <citation type="journal article" date="2019" name="Int. J. Syst. Evol. Microbiol.">
        <title>The Global Catalogue of Microorganisms (GCM) 10K type strain sequencing project: providing services to taxonomists for standard genome sequencing and annotation.</title>
        <authorList>
            <consortium name="The Broad Institute Genomics Platform"/>
            <consortium name="The Broad Institute Genome Sequencing Center for Infectious Disease"/>
            <person name="Wu L."/>
            <person name="Ma J."/>
        </authorList>
    </citation>
    <scope>NUCLEOTIDE SEQUENCE [LARGE SCALE GENOMIC DNA]</scope>
    <source>
        <strain evidence="2">JCM 18541</strain>
    </source>
</reference>
<dbReference type="Pfam" id="PF12006">
    <property type="entry name" value="DUF3500"/>
    <property type="match status" value="1"/>
</dbReference>
<comment type="caution">
    <text evidence="1">The sequence shown here is derived from an EMBL/GenBank/DDBJ whole genome shotgun (WGS) entry which is preliminary data.</text>
</comment>
<accession>A0ABP9BSP3</accession>
<gene>
    <name evidence="1" type="ORF">GCM10023352_19890</name>
</gene>
<proteinExistence type="predicted"/>